<evidence type="ECO:0000313" key="2">
    <source>
        <dbReference type="EMBL" id="KAL2871410.1"/>
    </source>
</evidence>
<dbReference type="GeneID" id="98140023"/>
<sequence length="84" mass="9317">MSDSKQSARDQTAYQLNIPAASANALQQQGEDSAKRRGKSFEPTELKFPGPKEEDSMQKAGEQSLERRKHVTENIANSYRSSSS</sequence>
<proteinExistence type="predicted"/>
<evidence type="ECO:0000313" key="3">
    <source>
        <dbReference type="Proteomes" id="UP001610432"/>
    </source>
</evidence>
<accession>A0ABR4M488</accession>
<organism evidence="2 3">
    <name type="scientific">Aspergillus lucknowensis</name>
    <dbReference type="NCBI Taxonomy" id="176173"/>
    <lineage>
        <taxon>Eukaryota</taxon>
        <taxon>Fungi</taxon>
        <taxon>Dikarya</taxon>
        <taxon>Ascomycota</taxon>
        <taxon>Pezizomycotina</taxon>
        <taxon>Eurotiomycetes</taxon>
        <taxon>Eurotiomycetidae</taxon>
        <taxon>Eurotiales</taxon>
        <taxon>Aspergillaceae</taxon>
        <taxon>Aspergillus</taxon>
        <taxon>Aspergillus subgen. Nidulantes</taxon>
    </lineage>
</organism>
<name>A0ABR4M488_9EURO</name>
<protein>
    <submittedName>
        <fullName evidence="2">Uncharacterized protein</fullName>
    </submittedName>
</protein>
<dbReference type="Proteomes" id="UP001610432">
    <property type="component" value="Unassembled WGS sequence"/>
</dbReference>
<evidence type="ECO:0000256" key="1">
    <source>
        <dbReference type="SAM" id="MobiDB-lite"/>
    </source>
</evidence>
<reference evidence="2 3" key="1">
    <citation type="submission" date="2024-07" db="EMBL/GenBank/DDBJ databases">
        <title>Section-level genome sequencing and comparative genomics of Aspergillus sections Usti and Cavernicolus.</title>
        <authorList>
            <consortium name="Lawrence Berkeley National Laboratory"/>
            <person name="Nybo J.L."/>
            <person name="Vesth T.C."/>
            <person name="Theobald S."/>
            <person name="Frisvad J.C."/>
            <person name="Larsen T.O."/>
            <person name="Kjaerboelling I."/>
            <person name="Rothschild-Mancinelli K."/>
            <person name="Lyhne E.K."/>
            <person name="Kogle M.E."/>
            <person name="Barry K."/>
            <person name="Clum A."/>
            <person name="Na H."/>
            <person name="Ledsgaard L."/>
            <person name="Lin J."/>
            <person name="Lipzen A."/>
            <person name="Kuo A."/>
            <person name="Riley R."/>
            <person name="Mondo S."/>
            <person name="Labutti K."/>
            <person name="Haridas S."/>
            <person name="Pangalinan J."/>
            <person name="Salamov A.A."/>
            <person name="Simmons B.A."/>
            <person name="Magnuson J.K."/>
            <person name="Chen J."/>
            <person name="Drula E."/>
            <person name="Henrissat B."/>
            <person name="Wiebenga A."/>
            <person name="Lubbers R.J."/>
            <person name="Gomes A.C."/>
            <person name="Macurrencykelacurrency M.R."/>
            <person name="Stajich J."/>
            <person name="Grigoriev I.V."/>
            <person name="Mortensen U.H."/>
            <person name="De Vries R.P."/>
            <person name="Baker S.E."/>
            <person name="Andersen M.R."/>
        </authorList>
    </citation>
    <scope>NUCLEOTIDE SEQUENCE [LARGE SCALE GENOMIC DNA]</scope>
    <source>
        <strain evidence="2 3">CBS 449.75</strain>
    </source>
</reference>
<dbReference type="EMBL" id="JBFXLQ010000003">
    <property type="protein sequence ID" value="KAL2871410.1"/>
    <property type="molecule type" value="Genomic_DNA"/>
</dbReference>
<comment type="caution">
    <text evidence="2">The sequence shown here is derived from an EMBL/GenBank/DDBJ whole genome shotgun (WGS) entry which is preliminary data.</text>
</comment>
<feature type="compositionally biased region" description="Polar residues" evidence="1">
    <location>
        <begin position="1"/>
        <end position="15"/>
    </location>
</feature>
<gene>
    <name evidence="2" type="ORF">BJX67DRAFT_160916</name>
</gene>
<dbReference type="RefSeq" id="XP_070890389.1">
    <property type="nucleotide sequence ID" value="XM_071024951.1"/>
</dbReference>
<feature type="region of interest" description="Disordered" evidence="1">
    <location>
        <begin position="1"/>
        <end position="84"/>
    </location>
</feature>
<feature type="compositionally biased region" description="Basic and acidic residues" evidence="1">
    <location>
        <begin position="32"/>
        <end position="57"/>
    </location>
</feature>
<keyword evidence="3" id="KW-1185">Reference proteome</keyword>
<feature type="compositionally biased region" description="Polar residues" evidence="1">
    <location>
        <begin position="74"/>
        <end position="84"/>
    </location>
</feature>